<dbReference type="GO" id="GO:0045944">
    <property type="term" value="P:positive regulation of transcription by RNA polymerase II"/>
    <property type="evidence" value="ECO:0007669"/>
    <property type="project" value="TreeGrafter"/>
</dbReference>
<dbReference type="PANTHER" id="PTHR28088:SF5">
    <property type="entry name" value="TRANSCRIPTIONAL ACTIVATOR HAA1-RELATED"/>
    <property type="match status" value="1"/>
</dbReference>
<keyword evidence="3" id="KW-0862">Zinc</keyword>
<protein>
    <recommendedName>
        <fullName evidence="8">Copper-fist domain-containing protein</fullName>
    </recommendedName>
</protein>
<dbReference type="PROSITE" id="PS50073">
    <property type="entry name" value="COPPER_FIST_2"/>
    <property type="match status" value="1"/>
</dbReference>
<dbReference type="InterPro" id="IPR001083">
    <property type="entry name" value="Cu_fist_DNA-bd_dom"/>
</dbReference>
<proteinExistence type="predicted"/>
<dbReference type="SMART" id="SM01090">
    <property type="entry name" value="Copper-fist"/>
    <property type="match status" value="1"/>
</dbReference>
<dbReference type="SUPFAM" id="SSF57879">
    <property type="entry name" value="Zinc domain conserved in yeast copper-regulated transcription factors"/>
    <property type="match status" value="1"/>
</dbReference>
<accession>A0A8H7V4D0</accession>
<evidence type="ECO:0000259" key="8">
    <source>
        <dbReference type="PROSITE" id="PS50073"/>
    </source>
</evidence>
<dbReference type="Pfam" id="PF00649">
    <property type="entry name" value="Copper-fist"/>
    <property type="match status" value="1"/>
</dbReference>
<dbReference type="EMBL" id="JAEPRD010000077">
    <property type="protein sequence ID" value="KAG2200949.1"/>
    <property type="molecule type" value="Genomic_DNA"/>
</dbReference>
<dbReference type="GO" id="GO:0000978">
    <property type="term" value="F:RNA polymerase II cis-regulatory region sequence-specific DNA binding"/>
    <property type="evidence" value="ECO:0007669"/>
    <property type="project" value="TreeGrafter"/>
</dbReference>
<dbReference type="InterPro" id="IPR051763">
    <property type="entry name" value="Copper_Homeo_Regul"/>
</dbReference>
<dbReference type="OrthoDB" id="5600085at2759"/>
<keyword evidence="7" id="KW-0539">Nucleus</keyword>
<evidence type="ECO:0000256" key="4">
    <source>
        <dbReference type="ARBA" id="ARBA00023008"/>
    </source>
</evidence>
<dbReference type="PROSITE" id="PS01119">
    <property type="entry name" value="COPPER_FIST_1"/>
    <property type="match status" value="1"/>
</dbReference>
<comment type="caution">
    <text evidence="9">The sequence shown here is derived from an EMBL/GenBank/DDBJ whole genome shotgun (WGS) entry which is preliminary data.</text>
</comment>
<dbReference type="PRINTS" id="PR00617">
    <property type="entry name" value="COPPERFIST"/>
</dbReference>
<comment type="subcellular location">
    <subcellularLocation>
        <location evidence="1">Nucleus</location>
    </subcellularLocation>
</comment>
<dbReference type="Gene3D" id="3.90.430.10">
    <property type="entry name" value="Copper fist DNA-binding domain"/>
    <property type="match status" value="1"/>
</dbReference>
<evidence type="ECO:0000313" key="10">
    <source>
        <dbReference type="Proteomes" id="UP000603453"/>
    </source>
</evidence>
<keyword evidence="2" id="KW-0479">Metal-binding</keyword>
<evidence type="ECO:0000256" key="2">
    <source>
        <dbReference type="ARBA" id="ARBA00022723"/>
    </source>
</evidence>
<name>A0A8H7V4D0_9FUNG</name>
<keyword evidence="4" id="KW-0186">Copper</keyword>
<dbReference type="AlphaFoldDB" id="A0A8H7V4D0"/>
<sequence length="95" mass="11142">MIVIDNIKYACQKCIKGHRSSRCDHTERNLMMVRRKGRPISQCDACREQRIKRQIHQKCVCKAYDKPSFRITTRHLMSIDSLLSKTTLLHSSPLK</sequence>
<feature type="domain" description="Copper-fist" evidence="8">
    <location>
        <begin position="1"/>
        <end position="40"/>
    </location>
</feature>
<dbReference type="GO" id="GO:0000981">
    <property type="term" value="F:DNA-binding transcription factor activity, RNA polymerase II-specific"/>
    <property type="evidence" value="ECO:0007669"/>
    <property type="project" value="TreeGrafter"/>
</dbReference>
<evidence type="ECO:0000256" key="1">
    <source>
        <dbReference type="ARBA" id="ARBA00004123"/>
    </source>
</evidence>
<evidence type="ECO:0000256" key="7">
    <source>
        <dbReference type="ARBA" id="ARBA00023242"/>
    </source>
</evidence>
<dbReference type="GO" id="GO:0005507">
    <property type="term" value="F:copper ion binding"/>
    <property type="evidence" value="ECO:0007669"/>
    <property type="project" value="InterPro"/>
</dbReference>
<evidence type="ECO:0000256" key="6">
    <source>
        <dbReference type="ARBA" id="ARBA00023163"/>
    </source>
</evidence>
<keyword evidence="10" id="KW-1185">Reference proteome</keyword>
<dbReference type="GO" id="GO:0006879">
    <property type="term" value="P:intracellular iron ion homeostasis"/>
    <property type="evidence" value="ECO:0007669"/>
    <property type="project" value="TreeGrafter"/>
</dbReference>
<dbReference type="GO" id="GO:0006878">
    <property type="term" value="P:intracellular copper ion homeostasis"/>
    <property type="evidence" value="ECO:0007669"/>
    <property type="project" value="TreeGrafter"/>
</dbReference>
<dbReference type="GO" id="GO:0005634">
    <property type="term" value="C:nucleus"/>
    <property type="evidence" value="ECO:0007669"/>
    <property type="project" value="UniProtKB-SubCell"/>
</dbReference>
<dbReference type="Proteomes" id="UP000603453">
    <property type="component" value="Unassembled WGS sequence"/>
</dbReference>
<dbReference type="FunFam" id="3.90.430.10:FF:000001">
    <property type="entry name" value="Copper fist DNA-binding protein"/>
    <property type="match status" value="1"/>
</dbReference>
<evidence type="ECO:0000256" key="3">
    <source>
        <dbReference type="ARBA" id="ARBA00022833"/>
    </source>
</evidence>
<dbReference type="SMART" id="SM00412">
    <property type="entry name" value="Cu_FIST"/>
    <property type="match status" value="1"/>
</dbReference>
<dbReference type="PANTHER" id="PTHR28088">
    <property type="entry name" value="TRANSCRIPTIONAL ACTIVATOR HAA1-RELATED"/>
    <property type="match status" value="1"/>
</dbReference>
<evidence type="ECO:0000256" key="5">
    <source>
        <dbReference type="ARBA" id="ARBA00023015"/>
    </source>
</evidence>
<gene>
    <name evidence="9" type="ORF">INT47_003184</name>
</gene>
<dbReference type="InterPro" id="IPR036395">
    <property type="entry name" value="Cu_fist_DNA-bd_dom_sf"/>
</dbReference>
<organism evidence="9 10">
    <name type="scientific">Mucor saturninus</name>
    <dbReference type="NCBI Taxonomy" id="64648"/>
    <lineage>
        <taxon>Eukaryota</taxon>
        <taxon>Fungi</taxon>
        <taxon>Fungi incertae sedis</taxon>
        <taxon>Mucoromycota</taxon>
        <taxon>Mucoromycotina</taxon>
        <taxon>Mucoromycetes</taxon>
        <taxon>Mucorales</taxon>
        <taxon>Mucorineae</taxon>
        <taxon>Mucoraceae</taxon>
        <taxon>Mucor</taxon>
    </lineage>
</organism>
<keyword evidence="6" id="KW-0804">Transcription</keyword>
<evidence type="ECO:0000313" key="9">
    <source>
        <dbReference type="EMBL" id="KAG2200949.1"/>
    </source>
</evidence>
<keyword evidence="5" id="KW-0805">Transcription regulation</keyword>
<reference evidence="9" key="1">
    <citation type="submission" date="2020-12" db="EMBL/GenBank/DDBJ databases">
        <title>Metabolic potential, ecology and presence of endohyphal bacteria is reflected in genomic diversity of Mucoromycotina.</title>
        <authorList>
            <person name="Muszewska A."/>
            <person name="Okrasinska A."/>
            <person name="Steczkiewicz K."/>
            <person name="Drgas O."/>
            <person name="Orlowska M."/>
            <person name="Perlinska-Lenart U."/>
            <person name="Aleksandrzak-Piekarczyk T."/>
            <person name="Szatraj K."/>
            <person name="Zielenkiewicz U."/>
            <person name="Pilsyk S."/>
            <person name="Malc E."/>
            <person name="Mieczkowski P."/>
            <person name="Kruszewska J.S."/>
            <person name="Biernat P."/>
            <person name="Pawlowska J."/>
        </authorList>
    </citation>
    <scope>NUCLEOTIDE SEQUENCE</scope>
    <source>
        <strain evidence="9">WA0000017839</strain>
    </source>
</reference>